<evidence type="ECO:0000313" key="2">
    <source>
        <dbReference type="Proteomes" id="UP001281410"/>
    </source>
</evidence>
<protein>
    <recommendedName>
        <fullName evidence="3">RNase H type-1 domain-containing protein</fullName>
    </recommendedName>
</protein>
<dbReference type="PANTHER" id="PTHR47723">
    <property type="entry name" value="OS05G0353850 PROTEIN"/>
    <property type="match status" value="1"/>
</dbReference>
<evidence type="ECO:0000313" key="1">
    <source>
        <dbReference type="EMBL" id="KAK3195725.1"/>
    </source>
</evidence>
<organism evidence="1 2">
    <name type="scientific">Dipteronia sinensis</name>
    <dbReference type="NCBI Taxonomy" id="43782"/>
    <lineage>
        <taxon>Eukaryota</taxon>
        <taxon>Viridiplantae</taxon>
        <taxon>Streptophyta</taxon>
        <taxon>Embryophyta</taxon>
        <taxon>Tracheophyta</taxon>
        <taxon>Spermatophyta</taxon>
        <taxon>Magnoliopsida</taxon>
        <taxon>eudicotyledons</taxon>
        <taxon>Gunneridae</taxon>
        <taxon>Pentapetalae</taxon>
        <taxon>rosids</taxon>
        <taxon>malvids</taxon>
        <taxon>Sapindales</taxon>
        <taxon>Sapindaceae</taxon>
        <taxon>Hippocastanoideae</taxon>
        <taxon>Acereae</taxon>
        <taxon>Dipteronia</taxon>
    </lineage>
</organism>
<name>A0AAD9ZYR5_9ROSI</name>
<dbReference type="InterPro" id="IPR012337">
    <property type="entry name" value="RNaseH-like_sf"/>
</dbReference>
<keyword evidence="2" id="KW-1185">Reference proteome</keyword>
<accession>A0AAD9ZYR5</accession>
<dbReference type="SUPFAM" id="SSF53098">
    <property type="entry name" value="Ribonuclease H-like"/>
    <property type="match status" value="1"/>
</dbReference>
<dbReference type="CDD" id="cd06222">
    <property type="entry name" value="RNase_H_like"/>
    <property type="match status" value="1"/>
</dbReference>
<proteinExistence type="predicted"/>
<dbReference type="Proteomes" id="UP001281410">
    <property type="component" value="Unassembled WGS sequence"/>
</dbReference>
<comment type="caution">
    <text evidence="1">The sequence shown here is derived from an EMBL/GenBank/DDBJ whole genome shotgun (WGS) entry which is preliminary data.</text>
</comment>
<dbReference type="InterPro" id="IPR044730">
    <property type="entry name" value="RNase_H-like_dom_plant"/>
</dbReference>
<dbReference type="EMBL" id="JANJYJ010000008">
    <property type="protein sequence ID" value="KAK3195725.1"/>
    <property type="molecule type" value="Genomic_DNA"/>
</dbReference>
<dbReference type="Gene3D" id="3.30.420.10">
    <property type="entry name" value="Ribonuclease H-like superfamily/Ribonuclease H"/>
    <property type="match status" value="1"/>
</dbReference>
<dbReference type="AlphaFoldDB" id="A0AAD9ZYR5"/>
<dbReference type="InterPro" id="IPR036397">
    <property type="entry name" value="RNaseH_sf"/>
</dbReference>
<dbReference type="GO" id="GO:0003676">
    <property type="term" value="F:nucleic acid binding"/>
    <property type="evidence" value="ECO:0007669"/>
    <property type="project" value="InterPro"/>
</dbReference>
<dbReference type="InterPro" id="IPR053151">
    <property type="entry name" value="RNase_H-like"/>
</dbReference>
<evidence type="ECO:0008006" key="3">
    <source>
        <dbReference type="Google" id="ProtNLM"/>
    </source>
</evidence>
<gene>
    <name evidence="1" type="ORF">Dsin_027035</name>
</gene>
<sequence>MQQWKCFLLSLESIKGIFPLKVEVFVWQLYKVEKWTPPLDKDLMFNVDRSAKGNPGSTGMGGVLRDSNIRVLCLFSSFLGTHDSNAAEIYAIHKACSNGEIFKLGVWSLFSFWSVFSGHGSSAELFCTELVLSFMTSGDP</sequence>
<reference evidence="1" key="1">
    <citation type="journal article" date="2023" name="Plant J.">
        <title>Genome sequences and population genomics provide insights into the demographic history, inbreeding, and mutation load of two 'living fossil' tree species of Dipteronia.</title>
        <authorList>
            <person name="Feng Y."/>
            <person name="Comes H.P."/>
            <person name="Chen J."/>
            <person name="Zhu S."/>
            <person name="Lu R."/>
            <person name="Zhang X."/>
            <person name="Li P."/>
            <person name="Qiu J."/>
            <person name="Olsen K.M."/>
            <person name="Qiu Y."/>
        </authorList>
    </citation>
    <scope>NUCLEOTIDE SEQUENCE</scope>
    <source>
        <strain evidence="1">NBL</strain>
    </source>
</reference>
<dbReference type="PANTHER" id="PTHR47723:SF22">
    <property type="entry name" value="RNASE H TYPE-1 DOMAIN-CONTAINING PROTEIN"/>
    <property type="match status" value="1"/>
</dbReference>